<sequence>MPAKASKELGNRVMALGAWPRPGELFLPFVVGPTDRQGKREYLAVFPLKLAVFNDLQRSTIMHDRKEDLHDA</sequence>
<proteinExistence type="predicted"/>
<comment type="caution">
    <text evidence="1">The sequence shown here is derived from an EMBL/GenBank/DDBJ whole genome shotgun (WGS) entry which is preliminary data.</text>
</comment>
<protein>
    <submittedName>
        <fullName evidence="1">Uncharacterized protein</fullName>
    </submittedName>
</protein>
<dbReference type="Proteomes" id="UP000032675">
    <property type="component" value="Unassembled WGS sequence"/>
</dbReference>
<dbReference type="AlphaFoldDB" id="A0A0D6PV78"/>
<accession>A0A0D6PV78</accession>
<name>A0A0D6PV78_KOMEU</name>
<reference evidence="1 2" key="1">
    <citation type="submission" date="2012-11" db="EMBL/GenBank/DDBJ databases">
        <title>Whole genome sequence of Gluconacetobacter europaeus NBRC3261.</title>
        <authorList>
            <person name="Azuma Y."/>
            <person name="Higashiura N."/>
            <person name="Hirakawa H."/>
            <person name="Matsushita K."/>
        </authorList>
    </citation>
    <scope>NUCLEOTIDE SEQUENCE [LARGE SCALE GENOMIC DNA]</scope>
    <source>
        <strain evidence="1 2">NBRC 3261</strain>
    </source>
</reference>
<organism evidence="1 2">
    <name type="scientific">Komagataeibacter europaeus NBRC 3261</name>
    <dbReference type="NCBI Taxonomy" id="1234669"/>
    <lineage>
        <taxon>Bacteria</taxon>
        <taxon>Pseudomonadati</taxon>
        <taxon>Pseudomonadota</taxon>
        <taxon>Alphaproteobacteria</taxon>
        <taxon>Acetobacterales</taxon>
        <taxon>Acetobacteraceae</taxon>
        <taxon>Komagataeibacter</taxon>
    </lineage>
</organism>
<evidence type="ECO:0000313" key="2">
    <source>
        <dbReference type="Proteomes" id="UP000032675"/>
    </source>
</evidence>
<gene>
    <name evidence="1" type="ORF">Geu3261_0002_001</name>
</gene>
<dbReference type="EMBL" id="BANI01000002">
    <property type="protein sequence ID" value="GAN94928.1"/>
    <property type="molecule type" value="Genomic_DNA"/>
</dbReference>
<evidence type="ECO:0000313" key="1">
    <source>
        <dbReference type="EMBL" id="GAN94928.1"/>
    </source>
</evidence>